<organism evidence="2 3">
    <name type="scientific">Lysobacter silvisoli</name>
    <dbReference type="NCBI Taxonomy" id="2293254"/>
    <lineage>
        <taxon>Bacteria</taxon>
        <taxon>Pseudomonadati</taxon>
        <taxon>Pseudomonadota</taxon>
        <taxon>Gammaproteobacteria</taxon>
        <taxon>Lysobacterales</taxon>
        <taxon>Lysobacteraceae</taxon>
        <taxon>Lysobacter</taxon>
    </lineage>
</organism>
<sequence>MSHRSRLAGFIIDCQTGEIADAARFWSAALGLQHGETDDDEGALYVDLPGHGAHLAIMVQKVEHPSRVHLDIETDDLDAEADRLEKLGAKRIAFIKRWWVMEAPTGHRFCIVRMKHPELGPAPTVWD</sequence>
<name>A0A371K006_9GAMM</name>
<gene>
    <name evidence="2" type="ORF">DX914_13135</name>
</gene>
<dbReference type="EMBL" id="QTSU01000002">
    <property type="protein sequence ID" value="RDZ27192.1"/>
    <property type="molecule type" value="Genomic_DNA"/>
</dbReference>
<keyword evidence="3" id="KW-1185">Reference proteome</keyword>
<dbReference type="PANTHER" id="PTHR35908">
    <property type="entry name" value="HYPOTHETICAL FUSION PROTEIN"/>
    <property type="match status" value="1"/>
</dbReference>
<dbReference type="OrthoDB" id="69243at2"/>
<comment type="caution">
    <text evidence="2">The sequence shown here is derived from an EMBL/GenBank/DDBJ whole genome shotgun (WGS) entry which is preliminary data.</text>
</comment>
<dbReference type="CDD" id="cd06587">
    <property type="entry name" value="VOC"/>
    <property type="match status" value="1"/>
</dbReference>
<dbReference type="PANTHER" id="PTHR35908:SF1">
    <property type="entry name" value="CONSERVED PROTEIN"/>
    <property type="match status" value="1"/>
</dbReference>
<dbReference type="AlphaFoldDB" id="A0A371K006"/>
<dbReference type="Gene3D" id="3.10.180.10">
    <property type="entry name" value="2,3-Dihydroxybiphenyl 1,2-Dioxygenase, domain 1"/>
    <property type="match status" value="1"/>
</dbReference>
<accession>A0A371K006</accession>
<proteinExistence type="predicted"/>
<reference evidence="2 3" key="1">
    <citation type="submission" date="2018-08" db="EMBL/GenBank/DDBJ databases">
        <title>Lysobacter sp. zong2l5, whole genome shotgun sequence.</title>
        <authorList>
            <person name="Zhang X."/>
            <person name="Feng G."/>
            <person name="Zhu H."/>
        </authorList>
    </citation>
    <scope>NUCLEOTIDE SEQUENCE [LARGE SCALE GENOMIC DNA]</scope>
    <source>
        <strain evidence="3">zong2l5</strain>
    </source>
</reference>
<dbReference type="PROSITE" id="PS51819">
    <property type="entry name" value="VOC"/>
    <property type="match status" value="1"/>
</dbReference>
<protein>
    <submittedName>
        <fullName evidence="2">VOC family protein</fullName>
    </submittedName>
</protein>
<evidence type="ECO:0000313" key="2">
    <source>
        <dbReference type="EMBL" id="RDZ27192.1"/>
    </source>
</evidence>
<evidence type="ECO:0000259" key="1">
    <source>
        <dbReference type="PROSITE" id="PS51819"/>
    </source>
</evidence>
<evidence type="ECO:0000313" key="3">
    <source>
        <dbReference type="Proteomes" id="UP000264492"/>
    </source>
</evidence>
<dbReference type="Pfam" id="PF18029">
    <property type="entry name" value="Glyoxalase_6"/>
    <property type="match status" value="1"/>
</dbReference>
<dbReference type="Proteomes" id="UP000264492">
    <property type="component" value="Unassembled WGS sequence"/>
</dbReference>
<dbReference type="RefSeq" id="WP_115859569.1">
    <property type="nucleotide sequence ID" value="NZ_QTSU01000002.1"/>
</dbReference>
<dbReference type="InterPro" id="IPR037523">
    <property type="entry name" value="VOC_core"/>
</dbReference>
<feature type="domain" description="VOC" evidence="1">
    <location>
        <begin position="6"/>
        <end position="127"/>
    </location>
</feature>
<dbReference type="InterPro" id="IPR041581">
    <property type="entry name" value="Glyoxalase_6"/>
</dbReference>
<dbReference type="InterPro" id="IPR029068">
    <property type="entry name" value="Glyas_Bleomycin-R_OHBP_Dase"/>
</dbReference>
<dbReference type="SUPFAM" id="SSF54593">
    <property type="entry name" value="Glyoxalase/Bleomycin resistance protein/Dihydroxybiphenyl dioxygenase"/>
    <property type="match status" value="1"/>
</dbReference>